<organism evidence="20 21">
    <name type="scientific">Mesorhabditis belari</name>
    <dbReference type="NCBI Taxonomy" id="2138241"/>
    <lineage>
        <taxon>Eukaryota</taxon>
        <taxon>Metazoa</taxon>
        <taxon>Ecdysozoa</taxon>
        <taxon>Nematoda</taxon>
        <taxon>Chromadorea</taxon>
        <taxon>Rhabditida</taxon>
        <taxon>Rhabditina</taxon>
        <taxon>Rhabditomorpha</taxon>
        <taxon>Rhabditoidea</taxon>
        <taxon>Rhabditidae</taxon>
        <taxon>Mesorhabditinae</taxon>
        <taxon>Mesorhabditis</taxon>
    </lineage>
</organism>
<evidence type="ECO:0000256" key="5">
    <source>
        <dbReference type="ARBA" id="ARBA00022980"/>
    </source>
</evidence>
<dbReference type="SUPFAM" id="SSF48508">
    <property type="entry name" value="Nuclear receptor ligand-binding domain"/>
    <property type="match status" value="1"/>
</dbReference>
<dbReference type="GO" id="GO:0006412">
    <property type="term" value="P:translation"/>
    <property type="evidence" value="ECO:0007669"/>
    <property type="project" value="InterPro"/>
</dbReference>
<evidence type="ECO:0000256" key="3">
    <source>
        <dbReference type="ARBA" id="ARBA00022771"/>
    </source>
</evidence>
<dbReference type="InterPro" id="IPR001197">
    <property type="entry name" value="Ribosomal_uL16_euk_arch"/>
</dbReference>
<dbReference type="InterPro" id="IPR001628">
    <property type="entry name" value="Znf_hrmn_rcpt"/>
</dbReference>
<keyword evidence="9 16" id="KW-0675">Receptor</keyword>
<dbReference type="Gene3D" id="1.10.565.10">
    <property type="entry name" value="Retinoid X Receptor"/>
    <property type="match status" value="1"/>
</dbReference>
<dbReference type="Gene3D" id="3.90.1170.10">
    <property type="entry name" value="Ribosomal protein L10e/L16"/>
    <property type="match status" value="1"/>
</dbReference>
<dbReference type="GO" id="GO:0003700">
    <property type="term" value="F:DNA-binding transcription factor activity"/>
    <property type="evidence" value="ECO:0007669"/>
    <property type="project" value="InterPro"/>
</dbReference>
<evidence type="ECO:0000256" key="11">
    <source>
        <dbReference type="ARBA" id="ARBA00023274"/>
    </source>
</evidence>
<keyword evidence="2 16" id="KW-0479">Metal-binding</keyword>
<comment type="subcellular location">
    <subcellularLocation>
        <location evidence="16">Nucleus</location>
    </subcellularLocation>
</comment>
<dbReference type="SUPFAM" id="SSF57716">
    <property type="entry name" value="Glucocorticoid receptor-like (DNA-binding domain)"/>
    <property type="match status" value="1"/>
</dbReference>
<feature type="domain" description="NR LBD" evidence="19">
    <location>
        <begin position="504"/>
        <end position="727"/>
    </location>
</feature>
<dbReference type="NCBIfam" id="NF003239">
    <property type="entry name" value="PRK04199.1-4"/>
    <property type="match status" value="1"/>
</dbReference>
<dbReference type="InterPro" id="IPR047873">
    <property type="entry name" value="Ribosomal_uL16"/>
</dbReference>
<protein>
    <recommendedName>
        <fullName evidence="12">Large ribosomal subunit protein uL16</fullName>
    </recommendedName>
    <alternativeName>
        <fullName evidence="13">60S ribosomal protein L10</fullName>
    </alternativeName>
    <alternativeName>
        <fullName evidence="15">QM protein homolog</fullName>
    </alternativeName>
</protein>
<dbReference type="Proteomes" id="UP000887575">
    <property type="component" value="Unassembled WGS sequence"/>
</dbReference>
<evidence type="ECO:0000256" key="9">
    <source>
        <dbReference type="ARBA" id="ARBA00023170"/>
    </source>
</evidence>
<evidence type="ECO:0000256" key="1">
    <source>
        <dbReference type="ARBA" id="ARBA00008931"/>
    </source>
</evidence>
<keyword evidence="11" id="KW-0687">Ribonucleoprotein</keyword>
<comment type="similarity">
    <text evidence="1">Belongs to the universal ribosomal protein uL16 family.</text>
</comment>
<dbReference type="PRINTS" id="PR00047">
    <property type="entry name" value="STROIDFINGER"/>
</dbReference>
<dbReference type="Pfam" id="PF00105">
    <property type="entry name" value="zf-C4"/>
    <property type="match status" value="1"/>
</dbReference>
<keyword evidence="6 16" id="KW-0805">Transcription regulation</keyword>
<evidence type="ECO:0000256" key="15">
    <source>
        <dbReference type="ARBA" id="ARBA00081317"/>
    </source>
</evidence>
<evidence type="ECO:0000256" key="2">
    <source>
        <dbReference type="ARBA" id="ARBA00022723"/>
    </source>
</evidence>
<dbReference type="PROSITE" id="PS01257">
    <property type="entry name" value="RIBOSOMAL_L10E"/>
    <property type="match status" value="1"/>
</dbReference>
<dbReference type="GO" id="GO:0005634">
    <property type="term" value="C:nucleus"/>
    <property type="evidence" value="ECO:0007669"/>
    <property type="project" value="UniProtKB-SubCell"/>
</dbReference>
<feature type="region of interest" description="Disordered" evidence="17">
    <location>
        <begin position="369"/>
        <end position="395"/>
    </location>
</feature>
<comment type="similarity">
    <text evidence="16">Belongs to the nuclear hormone receptor family.</text>
</comment>
<sequence length="727" mass="82476">MGRRPARCYRYIKNKPYPKSRFCRGVPDPKIRIFDLGKKRADVDEFSACVHMISNEREHLSSEALEAARICANKYMVKNCGKDGFHLRVRKHPFHVTRINKMLSCAGADRLQTGMRGAYGKPQGLVARVDIGDFLFSVRVKENNVNHAIESFRRAKFKFPGRQFIVVSRKWGFTKWNKDEYEKMRAEGRLQSDGVGARLVQKMAFSPSSMSEDGDGMKREEKVCRVCGDRAIGYNFGIVACESCKSFFRRQAARSNELKCPFHGVCEININSRRFCQACRLRKCFLMGMSTELLKRCEKEPSNSQPKKRLKVTVNEVEEAVNDDSSDEVTVSKEVLQELIRKTKSGRKLDECFCQCKCGFYPKGTKLVAKQDPHNPPLPNLQIPNSPKDNNPQSPVFKQLPQFAQSPQSMYLPGQLTPPIHFNWYNPSLAAGISRMQTASIPSSFPPIPSNISYMGQSSNARLLQVSPTSTLSDALASFSTSASTSKESFDYSAESILPNLNKENQELLQELIKANECLKAPLEIEAEQELSLMEVVNITNLALRRIIVMAKELRSFQSLTNQDQINLIKGGASELLIIRGVMVFDPTRNGSSEMQVKLEILLRSPIAQQHYEEHKKFLTSFGERIRRNEAVMLCVVALVLFSPDRPLLSDQQRVATAQQMYYQLLLKVLESVFPSSFEARSAFENLLARLIDLKKINEGLLSIYYRLDPNQLDPLLLELFDLKTMP</sequence>
<dbReference type="PRINTS" id="PR00398">
    <property type="entry name" value="STRDHORMONER"/>
</dbReference>
<reference evidence="21" key="1">
    <citation type="submission" date="2024-02" db="UniProtKB">
        <authorList>
            <consortium name="WormBaseParasite"/>
        </authorList>
    </citation>
    <scope>IDENTIFICATION</scope>
</reference>
<dbReference type="GO" id="GO:0043565">
    <property type="term" value="F:sequence-specific DNA binding"/>
    <property type="evidence" value="ECO:0007669"/>
    <property type="project" value="InterPro"/>
</dbReference>
<accession>A0AAF3FHC8</accession>
<dbReference type="InterPro" id="IPR013088">
    <property type="entry name" value="Znf_NHR/GATA"/>
</dbReference>
<keyword evidence="8 16" id="KW-0804">Transcription</keyword>
<keyword evidence="3 16" id="KW-0863">Zinc-finger</keyword>
<dbReference type="SMART" id="SM00399">
    <property type="entry name" value="ZnF_C4"/>
    <property type="match status" value="1"/>
</dbReference>
<dbReference type="PROSITE" id="PS51843">
    <property type="entry name" value="NR_LBD"/>
    <property type="match status" value="1"/>
</dbReference>
<name>A0AAF3FHC8_9BILA</name>
<evidence type="ECO:0000256" key="14">
    <source>
        <dbReference type="ARBA" id="ARBA00046571"/>
    </source>
</evidence>
<evidence type="ECO:0000259" key="19">
    <source>
        <dbReference type="PROSITE" id="PS51843"/>
    </source>
</evidence>
<dbReference type="FunFam" id="3.90.1170.10:FF:000002">
    <property type="entry name" value="60S ribosomal protein L10"/>
    <property type="match status" value="1"/>
</dbReference>
<dbReference type="NCBIfam" id="TIGR00279">
    <property type="entry name" value="uL16_euk_arch"/>
    <property type="match status" value="1"/>
</dbReference>
<evidence type="ECO:0000256" key="7">
    <source>
        <dbReference type="ARBA" id="ARBA00023125"/>
    </source>
</evidence>
<evidence type="ECO:0000313" key="20">
    <source>
        <dbReference type="Proteomes" id="UP000887575"/>
    </source>
</evidence>
<dbReference type="InterPro" id="IPR036920">
    <property type="entry name" value="Ribosomal_uL16_sf"/>
</dbReference>
<dbReference type="SUPFAM" id="SSF54686">
    <property type="entry name" value="Ribosomal protein L16p/L10e"/>
    <property type="match status" value="1"/>
</dbReference>
<keyword evidence="20" id="KW-1185">Reference proteome</keyword>
<dbReference type="Gene3D" id="3.30.50.10">
    <property type="entry name" value="Erythroid Transcription Factor GATA-1, subunit A"/>
    <property type="match status" value="1"/>
</dbReference>
<keyword evidence="10 16" id="KW-0539">Nucleus</keyword>
<dbReference type="InterPro" id="IPR000536">
    <property type="entry name" value="Nucl_hrmn_rcpt_lig-bd"/>
</dbReference>
<proteinExistence type="inferred from homology"/>
<dbReference type="Pfam" id="PF00252">
    <property type="entry name" value="Ribosomal_L16"/>
    <property type="match status" value="1"/>
</dbReference>
<dbReference type="GO" id="GO:0005840">
    <property type="term" value="C:ribosome"/>
    <property type="evidence" value="ECO:0007669"/>
    <property type="project" value="UniProtKB-KW"/>
</dbReference>
<evidence type="ECO:0000256" key="12">
    <source>
        <dbReference type="ARBA" id="ARBA00035198"/>
    </source>
</evidence>
<dbReference type="InterPro" id="IPR016180">
    <property type="entry name" value="Ribosomal_uL16_dom"/>
</dbReference>
<dbReference type="Pfam" id="PF00104">
    <property type="entry name" value="Hormone_recep"/>
    <property type="match status" value="1"/>
</dbReference>
<dbReference type="SMART" id="SM00430">
    <property type="entry name" value="HOLI"/>
    <property type="match status" value="1"/>
</dbReference>
<evidence type="ECO:0000259" key="18">
    <source>
        <dbReference type="PROSITE" id="PS51030"/>
    </source>
</evidence>
<dbReference type="InterPro" id="IPR001723">
    <property type="entry name" value="Nuclear_hrmn_rcpt"/>
</dbReference>
<keyword evidence="7 16" id="KW-0238">DNA-binding</keyword>
<dbReference type="InterPro" id="IPR018255">
    <property type="entry name" value="Ribosomal_uL16_CS_euk_arc"/>
</dbReference>
<evidence type="ECO:0000256" key="6">
    <source>
        <dbReference type="ARBA" id="ARBA00023015"/>
    </source>
</evidence>
<dbReference type="InterPro" id="IPR035500">
    <property type="entry name" value="NHR-like_dom_sf"/>
</dbReference>
<evidence type="ECO:0000256" key="17">
    <source>
        <dbReference type="SAM" id="MobiDB-lite"/>
    </source>
</evidence>
<dbReference type="GO" id="GO:0003735">
    <property type="term" value="F:structural constituent of ribosome"/>
    <property type="evidence" value="ECO:0007669"/>
    <property type="project" value="InterPro"/>
</dbReference>
<feature type="compositionally biased region" description="Polar residues" evidence="17">
    <location>
        <begin position="382"/>
        <end position="395"/>
    </location>
</feature>
<evidence type="ECO:0000256" key="16">
    <source>
        <dbReference type="RuleBase" id="RU004334"/>
    </source>
</evidence>
<dbReference type="WBParaSite" id="MBELARI_LOCUS6503">
    <property type="protein sequence ID" value="MBELARI_LOCUS6503"/>
    <property type="gene ID" value="MBELARI_LOCUS6503"/>
</dbReference>
<evidence type="ECO:0000256" key="8">
    <source>
        <dbReference type="ARBA" id="ARBA00023163"/>
    </source>
</evidence>
<feature type="domain" description="Nuclear receptor" evidence="18">
    <location>
        <begin position="221"/>
        <end position="296"/>
    </location>
</feature>
<dbReference type="PROSITE" id="PS51030">
    <property type="entry name" value="NUCLEAR_REC_DBD_2"/>
    <property type="match status" value="1"/>
</dbReference>
<keyword evidence="5" id="KW-0689">Ribosomal protein</keyword>
<dbReference type="GO" id="GO:0008270">
    <property type="term" value="F:zinc ion binding"/>
    <property type="evidence" value="ECO:0007669"/>
    <property type="project" value="UniProtKB-KW"/>
</dbReference>
<keyword evidence="4 16" id="KW-0862">Zinc</keyword>
<dbReference type="AlphaFoldDB" id="A0AAF3FHC8"/>
<dbReference type="PANTHER" id="PTHR11726">
    <property type="entry name" value="60S RIBOSOMAL PROTEIN L10"/>
    <property type="match status" value="1"/>
</dbReference>
<comment type="subunit">
    <text evidence="14">Component of the large ribosomal subunit. Mature ribosomes consist of a small (40S) and a large (60S) subunit. The 40S subunit contains about 33 different proteins and 1 molecule of RNA (18S). The 60S subunit contains about 49 different proteins and 3 molecules of RNA (28S, 5.8S and 5S).</text>
</comment>
<dbReference type="GO" id="GO:1990904">
    <property type="term" value="C:ribonucleoprotein complex"/>
    <property type="evidence" value="ECO:0007669"/>
    <property type="project" value="UniProtKB-KW"/>
</dbReference>
<evidence type="ECO:0000256" key="4">
    <source>
        <dbReference type="ARBA" id="ARBA00022833"/>
    </source>
</evidence>
<evidence type="ECO:0000313" key="21">
    <source>
        <dbReference type="WBParaSite" id="MBELARI_LOCUS6503"/>
    </source>
</evidence>
<dbReference type="CDD" id="cd01433">
    <property type="entry name" value="Ribosomal_L16_L10e"/>
    <property type="match status" value="1"/>
</dbReference>
<dbReference type="PROSITE" id="PS00031">
    <property type="entry name" value="NUCLEAR_REC_DBD_1"/>
    <property type="match status" value="1"/>
</dbReference>
<evidence type="ECO:0000256" key="13">
    <source>
        <dbReference type="ARBA" id="ARBA00041208"/>
    </source>
</evidence>
<evidence type="ECO:0000256" key="10">
    <source>
        <dbReference type="ARBA" id="ARBA00023242"/>
    </source>
</evidence>